<evidence type="ECO:0000313" key="2">
    <source>
        <dbReference type="Proteomes" id="UP001630127"/>
    </source>
</evidence>
<accession>A0ABD3AA69</accession>
<sequence>MEGVSVVSLDRKSSLENEPRTLNIDQIQLAREAALYVVSTRSVEDALRIFTKGLQPVINCARDNHDFVMDYDHEDFRISQDQIRDIVSAPF</sequence>
<dbReference type="AlphaFoldDB" id="A0ABD3AA69"/>
<keyword evidence="2" id="KW-1185">Reference proteome</keyword>
<dbReference type="Proteomes" id="UP001630127">
    <property type="component" value="Unassembled WGS sequence"/>
</dbReference>
<comment type="caution">
    <text evidence="1">The sequence shown here is derived from an EMBL/GenBank/DDBJ whole genome shotgun (WGS) entry which is preliminary data.</text>
</comment>
<name>A0ABD3AA69_9GENT</name>
<dbReference type="PANTHER" id="PTHR34808">
    <property type="entry name" value="EXPRESSED PROTEIN"/>
    <property type="match status" value="1"/>
</dbReference>
<evidence type="ECO:0000313" key="1">
    <source>
        <dbReference type="EMBL" id="KAL3528068.1"/>
    </source>
</evidence>
<dbReference type="PANTHER" id="PTHR34808:SF2">
    <property type="entry name" value="EXPRESSED PROTEIN"/>
    <property type="match status" value="1"/>
</dbReference>
<dbReference type="EMBL" id="JBJUIK010000005">
    <property type="protein sequence ID" value="KAL3528068.1"/>
    <property type="molecule type" value="Genomic_DNA"/>
</dbReference>
<gene>
    <name evidence="1" type="ORF">ACH5RR_012724</name>
</gene>
<organism evidence="1 2">
    <name type="scientific">Cinchona calisaya</name>
    <dbReference type="NCBI Taxonomy" id="153742"/>
    <lineage>
        <taxon>Eukaryota</taxon>
        <taxon>Viridiplantae</taxon>
        <taxon>Streptophyta</taxon>
        <taxon>Embryophyta</taxon>
        <taxon>Tracheophyta</taxon>
        <taxon>Spermatophyta</taxon>
        <taxon>Magnoliopsida</taxon>
        <taxon>eudicotyledons</taxon>
        <taxon>Gunneridae</taxon>
        <taxon>Pentapetalae</taxon>
        <taxon>asterids</taxon>
        <taxon>lamiids</taxon>
        <taxon>Gentianales</taxon>
        <taxon>Rubiaceae</taxon>
        <taxon>Cinchonoideae</taxon>
        <taxon>Cinchoneae</taxon>
        <taxon>Cinchona</taxon>
    </lineage>
</organism>
<protein>
    <submittedName>
        <fullName evidence="1">Uncharacterized protein</fullName>
    </submittedName>
</protein>
<reference evidence="1 2" key="1">
    <citation type="submission" date="2024-11" db="EMBL/GenBank/DDBJ databases">
        <title>A near-complete genome assembly of Cinchona calisaya.</title>
        <authorList>
            <person name="Lian D.C."/>
            <person name="Zhao X.W."/>
            <person name="Wei L."/>
        </authorList>
    </citation>
    <scope>NUCLEOTIDE SEQUENCE [LARGE SCALE GENOMIC DNA]</scope>
    <source>
        <tissue evidence="1">Nenye</tissue>
    </source>
</reference>
<proteinExistence type="predicted"/>